<name>A0AAV7QSV9_PLEWA</name>
<proteinExistence type="predicted"/>
<reference evidence="1" key="1">
    <citation type="journal article" date="2022" name="bioRxiv">
        <title>Sequencing and chromosome-scale assembly of the giantPleurodeles waltlgenome.</title>
        <authorList>
            <person name="Brown T."/>
            <person name="Elewa A."/>
            <person name="Iarovenko S."/>
            <person name="Subramanian E."/>
            <person name="Araus A.J."/>
            <person name="Petzold A."/>
            <person name="Susuki M."/>
            <person name="Suzuki K.-i.T."/>
            <person name="Hayashi T."/>
            <person name="Toyoda A."/>
            <person name="Oliveira C."/>
            <person name="Osipova E."/>
            <person name="Leigh N.D."/>
            <person name="Simon A."/>
            <person name="Yun M.H."/>
        </authorList>
    </citation>
    <scope>NUCLEOTIDE SEQUENCE</scope>
    <source>
        <strain evidence="1">20211129_DDA</strain>
        <tissue evidence="1">Liver</tissue>
    </source>
</reference>
<dbReference type="AlphaFoldDB" id="A0AAV7QSV9"/>
<keyword evidence="2" id="KW-1185">Reference proteome</keyword>
<evidence type="ECO:0000313" key="2">
    <source>
        <dbReference type="Proteomes" id="UP001066276"/>
    </source>
</evidence>
<comment type="caution">
    <text evidence="1">The sequence shown here is derived from an EMBL/GenBank/DDBJ whole genome shotgun (WGS) entry which is preliminary data.</text>
</comment>
<organism evidence="1 2">
    <name type="scientific">Pleurodeles waltl</name>
    <name type="common">Iberian ribbed newt</name>
    <dbReference type="NCBI Taxonomy" id="8319"/>
    <lineage>
        <taxon>Eukaryota</taxon>
        <taxon>Metazoa</taxon>
        <taxon>Chordata</taxon>
        <taxon>Craniata</taxon>
        <taxon>Vertebrata</taxon>
        <taxon>Euteleostomi</taxon>
        <taxon>Amphibia</taxon>
        <taxon>Batrachia</taxon>
        <taxon>Caudata</taxon>
        <taxon>Salamandroidea</taxon>
        <taxon>Salamandridae</taxon>
        <taxon>Pleurodelinae</taxon>
        <taxon>Pleurodeles</taxon>
    </lineage>
</organism>
<protein>
    <submittedName>
        <fullName evidence="1">Uncharacterized protein</fullName>
    </submittedName>
</protein>
<gene>
    <name evidence="1" type="ORF">NDU88_009382</name>
</gene>
<sequence length="107" mass="12282">MALVCGLISIVYTALSKDRPVLLLKIQGKYGEAMEDTISTAEWETVYGGLWTLWLALEPPRCDDWLRDVSQWTVSEEAHMEHTQKDEKLEDDLRASEAMLEVLWNPT</sequence>
<dbReference type="EMBL" id="JANPWB010000010">
    <property type="protein sequence ID" value="KAJ1143070.1"/>
    <property type="molecule type" value="Genomic_DNA"/>
</dbReference>
<evidence type="ECO:0000313" key="1">
    <source>
        <dbReference type="EMBL" id="KAJ1143070.1"/>
    </source>
</evidence>
<dbReference type="Proteomes" id="UP001066276">
    <property type="component" value="Chromosome 6"/>
</dbReference>
<accession>A0AAV7QSV9</accession>